<organism evidence="2 3">
    <name type="scientific">Candidatus Chromulinivorax destructor</name>
    <dbReference type="NCBI Taxonomy" id="2066483"/>
    <lineage>
        <taxon>Bacteria</taxon>
        <taxon>Candidatus Babelota</taxon>
        <taxon>Candidatus Babeliae</taxon>
        <taxon>Candidatus Babeliales</taxon>
        <taxon>Candidatus Chromulinivoraceae</taxon>
        <taxon>Candidatus Chromulinivorax</taxon>
    </lineage>
</organism>
<dbReference type="EMBL" id="CP025544">
    <property type="protein sequence ID" value="AXK60776.1"/>
    <property type="molecule type" value="Genomic_DNA"/>
</dbReference>
<dbReference type="KEGG" id="cdes:C0J27_03440"/>
<dbReference type="Proteomes" id="UP000254834">
    <property type="component" value="Chromosome"/>
</dbReference>
<evidence type="ECO:0000313" key="2">
    <source>
        <dbReference type="EMBL" id="AXK60776.1"/>
    </source>
</evidence>
<sequence>MKKVVMSIAVLVMMAPVFCSDEVIAEEQVEVVVQAKKAIKKEAVKEPVKLERKLFVNYLDNPMTLFFVDKSNKQRNYVIPAGVSRIVDCIVEQVKKVTYFDRHQEKVVAIPVAKLQENAVIIFNLDNKVEFFNFVNIQQKQEMIKKTKAVLQKVRFSTPWDKTLIEKLVKKVEDLSEQTIYRQ</sequence>
<accession>A0A345ZBV9</accession>
<feature type="signal peptide" evidence="1">
    <location>
        <begin position="1"/>
        <end position="25"/>
    </location>
</feature>
<keyword evidence="3" id="KW-1185">Reference proteome</keyword>
<name>A0A345ZBV9_9BACT</name>
<keyword evidence="1" id="KW-0732">Signal</keyword>
<evidence type="ECO:0000313" key="3">
    <source>
        <dbReference type="Proteomes" id="UP000254834"/>
    </source>
</evidence>
<evidence type="ECO:0000256" key="1">
    <source>
        <dbReference type="SAM" id="SignalP"/>
    </source>
</evidence>
<proteinExistence type="predicted"/>
<gene>
    <name evidence="2" type="ORF">C0J27_03440</name>
</gene>
<dbReference type="AlphaFoldDB" id="A0A345ZBV9"/>
<reference evidence="2 3" key="1">
    <citation type="submission" date="2017-12" db="EMBL/GenBank/DDBJ databases">
        <title>Chromulinavorax destructans is a abundant pathogen of dominant heterotrophic picoflagllates.</title>
        <authorList>
            <person name="Deeg C.M."/>
            <person name="Zimmer M."/>
            <person name="Suttle C.A."/>
        </authorList>
    </citation>
    <scope>NUCLEOTIDE SEQUENCE [LARGE SCALE GENOMIC DNA]</scope>
    <source>
        <strain evidence="2 3">SeV1</strain>
    </source>
</reference>
<protein>
    <submittedName>
        <fullName evidence="2">Uncharacterized protein</fullName>
    </submittedName>
</protein>
<dbReference type="RefSeq" id="WP_115585791.1">
    <property type="nucleotide sequence ID" value="NZ_CP025544.1"/>
</dbReference>
<feature type="chain" id="PRO_5017064195" evidence="1">
    <location>
        <begin position="26"/>
        <end position="183"/>
    </location>
</feature>